<evidence type="ECO:0008006" key="4">
    <source>
        <dbReference type="Google" id="ProtNLM"/>
    </source>
</evidence>
<dbReference type="PROSITE" id="PS51257">
    <property type="entry name" value="PROKAR_LIPOPROTEIN"/>
    <property type="match status" value="1"/>
</dbReference>
<dbReference type="RefSeq" id="WP_129920823.1">
    <property type="nucleotide sequence ID" value="NZ_SEWE01000015.1"/>
</dbReference>
<reference evidence="2 3" key="1">
    <citation type="submission" date="2019-02" db="EMBL/GenBank/DDBJ databases">
        <title>Bacterial novel species isolated from soil.</title>
        <authorList>
            <person name="Jung H.-Y."/>
        </authorList>
    </citation>
    <scope>NUCLEOTIDE SEQUENCE [LARGE SCALE GENOMIC DNA]</scope>
    <source>
        <strain evidence="2 3">1-3-3-3</strain>
    </source>
</reference>
<dbReference type="Proteomes" id="UP000294155">
    <property type="component" value="Unassembled WGS sequence"/>
</dbReference>
<dbReference type="EMBL" id="SEWE01000015">
    <property type="protein sequence ID" value="RYU80081.1"/>
    <property type="molecule type" value="Genomic_DNA"/>
</dbReference>
<dbReference type="OrthoDB" id="1114031at2"/>
<accession>A0A4Q5LBU9</accession>
<organism evidence="2 3">
    <name type="scientific">Hymenobacter persicinus</name>
    <dbReference type="NCBI Taxonomy" id="2025506"/>
    <lineage>
        <taxon>Bacteria</taxon>
        <taxon>Pseudomonadati</taxon>
        <taxon>Bacteroidota</taxon>
        <taxon>Cytophagia</taxon>
        <taxon>Cytophagales</taxon>
        <taxon>Hymenobacteraceae</taxon>
        <taxon>Hymenobacter</taxon>
    </lineage>
</organism>
<keyword evidence="1" id="KW-0732">Signal</keyword>
<protein>
    <recommendedName>
        <fullName evidence="4">Lipoprotein</fullName>
    </recommendedName>
</protein>
<evidence type="ECO:0000313" key="3">
    <source>
        <dbReference type="Proteomes" id="UP000294155"/>
    </source>
</evidence>
<comment type="caution">
    <text evidence="2">The sequence shown here is derived from an EMBL/GenBank/DDBJ whole genome shotgun (WGS) entry which is preliminary data.</text>
</comment>
<keyword evidence="3" id="KW-1185">Reference proteome</keyword>
<feature type="signal peptide" evidence="1">
    <location>
        <begin position="1"/>
        <end position="26"/>
    </location>
</feature>
<name>A0A4Q5LBU9_9BACT</name>
<sequence length="283" mass="30109">MTTSAFRSLGLATLASSLLLLSTACNKDNTAPADNLESAEDNGSAEEENAAIGDIINATAPADASLANGDYAASLEDRDKVLGRCATRTYNPATRTLTIDFGTTNCLCPNGKTRRGKIVVVFSPGPYRQPGAVTTVTLVNYFVNDNQHTGTRVLTNLGNGSFSLDVQNASIITPTGTHSWSSQRQYQRTAGFGTPTILDDEYLVSGQATGTNRKKVSYTATIQQPLLKKFAPGCARHFVSGTVNITNSREKGMLLNYDPTGTAACDNIATITVNGRTRTITLR</sequence>
<proteinExistence type="predicted"/>
<gene>
    <name evidence="2" type="ORF">EWM57_09060</name>
</gene>
<dbReference type="AlphaFoldDB" id="A0A4Q5LBU9"/>
<evidence type="ECO:0000313" key="2">
    <source>
        <dbReference type="EMBL" id="RYU80081.1"/>
    </source>
</evidence>
<evidence type="ECO:0000256" key="1">
    <source>
        <dbReference type="SAM" id="SignalP"/>
    </source>
</evidence>
<feature type="chain" id="PRO_5020940400" description="Lipoprotein" evidence="1">
    <location>
        <begin position="27"/>
        <end position="283"/>
    </location>
</feature>